<feature type="compositionally biased region" description="Polar residues" evidence="2">
    <location>
        <begin position="111"/>
        <end position="123"/>
    </location>
</feature>
<dbReference type="InterPro" id="IPR040850">
    <property type="entry name" value="Knl1_RWD_C"/>
</dbReference>
<evidence type="ECO:0000313" key="4">
    <source>
        <dbReference type="EMBL" id="KAF5232003.1"/>
    </source>
</evidence>
<comment type="caution">
    <text evidence="4">The sequence shown here is derived from an EMBL/GenBank/DDBJ whole genome shotgun (WGS) entry which is preliminary data.</text>
</comment>
<feature type="compositionally biased region" description="Polar residues" evidence="2">
    <location>
        <begin position="654"/>
        <end position="703"/>
    </location>
</feature>
<sequence length="1473" mass="163338">MAPADATLPATRRTRRSIGAHTDVNKAFEKENATVDVTTSLVASRKKSRSKSLGPGGLDALMKANGNRRASLAVPSRAPRSILKQTMPIPEIPPMKPRQPDLVDFGVPTKEVSTPSSADNSGSKIAVKTEEEQQAAAREREERERRDARRKSLANRRVSFAAEATLHTFHEVEFNQDSTTSTDSTRRNSAFSNAAAQQKERDDEEKKQRRSSGLPPVNFHNSEDDTATTLYSSDSEPADAVEEVADIEEDGDDDSSESDDGTMMTVDDVTGTTAASDRSIDSDGESSTLDEALRLAARRAGNQQLRDEDEDEEDDDLDEDEEYIPMFGWGKENKNNIAAQDQENLPPPAQTQQAQAMQETEDATGTNMSMDMDMDMDMDMGMDMDMTRAVGGIIKPQPTQEYDPDEDMSMDVTRVIGGIIKPKSSQEHNPDEDMSMDVTRAFGGIVSQPQRTSAHNADEEEEEEDTPMEEATMEFTTAIGGIKRPALEQDEASDGNEDMSMELTTVMGGVLSQKKRKSIAASRRRTVNRAENENDDDDAPMDMTLAVGQILSKPGTDHSEDNEDADEDEGDATMGMDMTTAIGGILSKATGGSRNLGKRVMEEEADSADSPDDVLQAAISKNAVDEQVKPTTPNDKQTKTPSPGPSKTPRSAPRSITGTKISTPQANSRNSRTPSPAKATTTPQSTKARTPRSTKLATPQLDSVVSEKHATPRSASPKRPSSVRTTRASSRTPSPVKSTPKQGLFQNNFKNSNRTPTAILTPQRSLSGIGADRAGLGSPQVAALFDRRGSIGDTATNFVPGKRGVMFEDPKEMTQEIDREAQEEEDKENRRKILEREADGAEATLNLREMIDSLSPKRKLLRGRKSLHVGSARGLLGKRPNELDDDEDEPEDNDGVKRLKGHQGSPVKNVRLQQPPSKEETTGRLNYSFRQSLQPNTATPTLSSPEKPDAATTPRHQGRFKEVEDDRAGHQVNFDETPIRDAEQLEEEAEAETDQDGDRIHLQDFLNMTSIRFMELTTTKRRHTQAPGTLDNGFLDDGEEDLSLERCVVAGACTVPMLELYQHSCRELKKYISEGRRIVKEIETDTFEENPPLFKEYMAATPEIKTLMDKQFMNVKNHARLLSKAMWYEWRMKLQEGLKEGLSGIDDGMETDKELLDKQKSLLDSVLPAIVARYKSLLEESNNLEEVARELADCDPADLEAARDELASLNEDVEYKKKRIAELREQFQASEVEVEDLITQKQNCVDEIAESEKIREECRGWTSTEVNSLKARVDSIERQCGWREIEIVFDIATFQEHQPNSTIDLWYIADNREQNALPKTTEKEFFLQSIRDYVRALPHSRTEVAHLLKSVQNAWDKANLVSSQVARLNATFPTTVEKTSDSSIAITTSLLLVPLETRLEIKLDLQGQSNAEALDVMIAPDAKVVYGEHFNVPKVTEFLNTRIGKFVGAGEEQWSDVMVELHGRLIARGRKAG</sequence>
<feature type="compositionally biased region" description="Acidic residues" evidence="2">
    <location>
        <begin position="984"/>
        <end position="995"/>
    </location>
</feature>
<accession>A0A8H4YPI4</accession>
<feature type="region of interest" description="Disordered" evidence="2">
    <location>
        <begin position="815"/>
        <end position="996"/>
    </location>
</feature>
<feature type="region of interest" description="Disordered" evidence="2">
    <location>
        <begin position="512"/>
        <end position="756"/>
    </location>
</feature>
<dbReference type="PANTHER" id="PTHR28260:SF1">
    <property type="entry name" value="SPINDLE POLE BODY COMPONENT SPC105"/>
    <property type="match status" value="1"/>
</dbReference>
<dbReference type="PANTHER" id="PTHR28260">
    <property type="entry name" value="SPINDLE POLE BODY COMPONENT SPC105"/>
    <property type="match status" value="1"/>
</dbReference>
<dbReference type="SMART" id="SM00787">
    <property type="entry name" value="Spc7"/>
    <property type="match status" value="1"/>
</dbReference>
<feature type="compositionally biased region" description="Polar residues" evidence="2">
    <location>
        <begin position="737"/>
        <end position="756"/>
    </location>
</feature>
<proteinExistence type="predicted"/>
<keyword evidence="5" id="KW-1185">Reference proteome</keyword>
<keyword evidence="1" id="KW-0175">Coiled coil</keyword>
<feature type="coiled-coil region" evidence="1">
    <location>
        <begin position="1199"/>
        <end position="1240"/>
    </location>
</feature>
<dbReference type="Pfam" id="PF15402">
    <property type="entry name" value="MELT_2"/>
    <property type="match status" value="7"/>
</dbReference>
<dbReference type="GO" id="GO:0000776">
    <property type="term" value="C:kinetochore"/>
    <property type="evidence" value="ECO:0007669"/>
    <property type="project" value="TreeGrafter"/>
</dbReference>
<evidence type="ECO:0000256" key="1">
    <source>
        <dbReference type="SAM" id="Coils"/>
    </source>
</evidence>
<feature type="region of interest" description="Disordered" evidence="2">
    <location>
        <begin position="299"/>
        <end position="318"/>
    </location>
</feature>
<gene>
    <name evidence="4" type="ORF">FANTH_13188</name>
</gene>
<feature type="compositionally biased region" description="Acidic residues" evidence="2">
    <location>
        <begin position="603"/>
        <end position="612"/>
    </location>
</feature>
<feature type="compositionally biased region" description="Acidic residues" evidence="2">
    <location>
        <begin position="307"/>
        <end position="318"/>
    </location>
</feature>
<evidence type="ECO:0000313" key="5">
    <source>
        <dbReference type="Proteomes" id="UP000573603"/>
    </source>
</evidence>
<dbReference type="GO" id="GO:0034501">
    <property type="term" value="P:protein localization to kinetochore"/>
    <property type="evidence" value="ECO:0007669"/>
    <property type="project" value="TreeGrafter"/>
</dbReference>
<dbReference type="GO" id="GO:0007094">
    <property type="term" value="P:mitotic spindle assembly checkpoint signaling"/>
    <property type="evidence" value="ECO:0007669"/>
    <property type="project" value="TreeGrafter"/>
</dbReference>
<dbReference type="Pfam" id="PF18210">
    <property type="entry name" value="Knl1_RWD_C"/>
    <property type="match status" value="1"/>
</dbReference>
<feature type="compositionally biased region" description="Acidic residues" evidence="2">
    <location>
        <begin position="883"/>
        <end position="893"/>
    </location>
</feature>
<feature type="region of interest" description="Disordered" evidence="2">
    <location>
        <begin position="43"/>
        <end position="287"/>
    </location>
</feature>
<feature type="compositionally biased region" description="Low complexity" evidence="2">
    <location>
        <begin position="261"/>
        <end position="277"/>
    </location>
</feature>
<feature type="compositionally biased region" description="Acidic residues" evidence="2">
    <location>
        <begin position="236"/>
        <end position="260"/>
    </location>
</feature>
<dbReference type="Pfam" id="PF08317">
    <property type="entry name" value="Spc7"/>
    <property type="match status" value="1"/>
</dbReference>
<dbReference type="Proteomes" id="UP000573603">
    <property type="component" value="Unassembled WGS sequence"/>
</dbReference>
<feature type="compositionally biased region" description="Acidic residues" evidence="2">
    <location>
        <begin position="458"/>
        <end position="470"/>
    </location>
</feature>
<dbReference type="SMART" id="SM01315">
    <property type="entry name" value="Spc7_N"/>
    <property type="match status" value="1"/>
</dbReference>
<dbReference type="InterPro" id="IPR013253">
    <property type="entry name" value="Spc7_domain"/>
</dbReference>
<dbReference type="EMBL" id="JABEVY010000461">
    <property type="protein sequence ID" value="KAF5232003.1"/>
    <property type="molecule type" value="Genomic_DNA"/>
</dbReference>
<feature type="compositionally biased region" description="Low complexity" evidence="2">
    <location>
        <begin position="639"/>
        <end position="651"/>
    </location>
</feature>
<feature type="compositionally biased region" description="Polar residues" evidence="2">
    <location>
        <begin position="923"/>
        <end position="944"/>
    </location>
</feature>
<feature type="compositionally biased region" description="Basic and acidic residues" evidence="2">
    <location>
        <begin position="827"/>
        <end position="839"/>
    </location>
</feature>
<feature type="compositionally biased region" description="Acidic residues" evidence="2">
    <location>
        <begin position="560"/>
        <end position="571"/>
    </location>
</feature>
<feature type="compositionally biased region" description="Basic and acidic residues" evidence="2">
    <location>
        <begin position="959"/>
        <end position="969"/>
    </location>
</feature>
<reference evidence="4 5" key="1">
    <citation type="journal article" date="2020" name="BMC Genomics">
        <title>Correction to: Identification and distribution of gene clusters required for synthesis of sphingolipid metabolism inhibitors in diverse species of the filamentous fungus Fusarium.</title>
        <authorList>
            <person name="Kim H.S."/>
            <person name="Lohmar J.M."/>
            <person name="Busman M."/>
            <person name="Brown D.W."/>
            <person name="Naumann T.A."/>
            <person name="Divon H.H."/>
            <person name="Lysoe E."/>
            <person name="Uhlig S."/>
            <person name="Proctor R.H."/>
        </authorList>
    </citation>
    <scope>NUCLEOTIDE SEQUENCE [LARGE SCALE GENOMIC DNA]</scope>
    <source>
        <strain evidence="4 5">NRRL 25214</strain>
    </source>
</reference>
<dbReference type="InterPro" id="IPR033338">
    <property type="entry name" value="Spc105/Spc7"/>
</dbReference>
<organism evidence="4 5">
    <name type="scientific">Fusarium anthophilum</name>
    <dbReference type="NCBI Taxonomy" id="48485"/>
    <lineage>
        <taxon>Eukaryota</taxon>
        <taxon>Fungi</taxon>
        <taxon>Dikarya</taxon>
        <taxon>Ascomycota</taxon>
        <taxon>Pezizomycotina</taxon>
        <taxon>Sordariomycetes</taxon>
        <taxon>Hypocreomycetidae</taxon>
        <taxon>Hypocreales</taxon>
        <taxon>Nectriaceae</taxon>
        <taxon>Fusarium</taxon>
        <taxon>Fusarium fujikuroi species complex</taxon>
    </lineage>
</organism>
<feature type="region of interest" description="Disordered" evidence="2">
    <location>
        <begin position="1"/>
        <end position="23"/>
    </location>
</feature>
<dbReference type="GO" id="GO:1990758">
    <property type="term" value="P:mitotic sister chromatid biorientation"/>
    <property type="evidence" value="ECO:0007669"/>
    <property type="project" value="TreeGrafter"/>
</dbReference>
<name>A0A8H4YPI4_9HYPO</name>
<feature type="compositionally biased region" description="Basic residues" evidence="2">
    <location>
        <begin position="856"/>
        <end position="867"/>
    </location>
</feature>
<evidence type="ECO:0000256" key="2">
    <source>
        <dbReference type="SAM" id="MobiDB-lite"/>
    </source>
</evidence>
<evidence type="ECO:0000259" key="3">
    <source>
        <dbReference type="SMART" id="SM00787"/>
    </source>
</evidence>
<feature type="domain" description="Spc7 kinetochore protein" evidence="3">
    <location>
        <begin position="987"/>
        <end position="1304"/>
    </location>
</feature>
<feature type="compositionally biased region" description="Basic and acidic residues" evidence="2">
    <location>
        <begin position="127"/>
        <end position="147"/>
    </location>
</feature>
<feature type="compositionally biased region" description="Basic residues" evidence="2">
    <location>
        <begin position="513"/>
        <end position="527"/>
    </location>
</feature>
<feature type="compositionally biased region" description="Low complexity" evidence="2">
    <location>
        <begin position="719"/>
        <end position="736"/>
    </location>
</feature>
<feature type="region of interest" description="Disordered" evidence="2">
    <location>
        <begin position="446"/>
        <end position="470"/>
    </location>
</feature>
<protein>
    <recommendedName>
        <fullName evidence="3">Spc7 kinetochore protein domain-containing protein</fullName>
    </recommendedName>
</protein>
<feature type="compositionally biased region" description="Basic and acidic residues" evidence="2">
    <location>
        <begin position="198"/>
        <end position="207"/>
    </location>
</feature>
<feature type="compositionally biased region" description="Low complexity" evidence="2">
    <location>
        <begin position="177"/>
        <end position="189"/>
    </location>
</feature>